<dbReference type="Gene3D" id="2.130.10.10">
    <property type="entry name" value="YVTN repeat-like/Quinoprotein amine dehydrogenase"/>
    <property type="match status" value="1"/>
</dbReference>
<dbReference type="InterPro" id="IPR011964">
    <property type="entry name" value="YVTN_b-propeller_repeat"/>
</dbReference>
<dbReference type="InterPro" id="IPR011045">
    <property type="entry name" value="N2O_reductase_N"/>
</dbReference>
<evidence type="ECO:0000313" key="3">
    <source>
        <dbReference type="Proteomes" id="UP000570678"/>
    </source>
</evidence>
<protein>
    <submittedName>
        <fullName evidence="2">Uncharacterized protein</fullName>
    </submittedName>
</protein>
<evidence type="ECO:0000256" key="1">
    <source>
        <dbReference type="SAM" id="MobiDB-lite"/>
    </source>
</evidence>
<dbReference type="EMBL" id="JAAXOT010000020">
    <property type="protein sequence ID" value="NKY60093.1"/>
    <property type="molecule type" value="Genomic_DNA"/>
</dbReference>
<name>A0A846YMR3_9NOCA</name>
<comment type="caution">
    <text evidence="2">The sequence shown here is derived from an EMBL/GenBank/DDBJ whole genome shotgun (WGS) entry which is preliminary data.</text>
</comment>
<keyword evidence="3" id="KW-1185">Reference proteome</keyword>
<gene>
    <name evidence="2" type="ORF">HGA15_28915</name>
</gene>
<proteinExistence type="predicted"/>
<dbReference type="SUPFAM" id="SSF50974">
    <property type="entry name" value="Nitrous oxide reductase, N-terminal domain"/>
    <property type="match status" value="1"/>
</dbReference>
<feature type="region of interest" description="Disordered" evidence="1">
    <location>
        <begin position="1"/>
        <end position="39"/>
    </location>
</feature>
<evidence type="ECO:0000313" key="2">
    <source>
        <dbReference type="EMBL" id="NKY60093.1"/>
    </source>
</evidence>
<dbReference type="InterPro" id="IPR015943">
    <property type="entry name" value="WD40/YVTN_repeat-like_dom_sf"/>
</dbReference>
<organism evidence="2 3">
    <name type="scientific">Nocardia flavorosea</name>
    <dbReference type="NCBI Taxonomy" id="53429"/>
    <lineage>
        <taxon>Bacteria</taxon>
        <taxon>Bacillati</taxon>
        <taxon>Actinomycetota</taxon>
        <taxon>Actinomycetes</taxon>
        <taxon>Mycobacteriales</taxon>
        <taxon>Nocardiaceae</taxon>
        <taxon>Nocardia</taxon>
    </lineage>
</organism>
<dbReference type="NCBIfam" id="TIGR02276">
    <property type="entry name" value="beta_rpt_yvtn"/>
    <property type="match status" value="1"/>
</dbReference>
<dbReference type="AlphaFoldDB" id="A0A846YMR3"/>
<accession>A0A846YMR3</accession>
<sequence>MTGCSSGAAVSWDESGRASETSASAAPPPPPHMANLLPGMPPPLRFDDIYADNRELSPAVAEHRELVYVPNSRSHDVSVIDPATFQVIDTFSAGGVEPQHVVPLLHRAHGGHAIAEAACPARAARVGGKRQCRHRAAAAARNRGNRSARRIGAIADRPGLLGRRGSGDGPVGADAVDHVRCLFTRVNAPPGCHTSCRLRGKRAACRTARQHGPPTVARDAHQHSADSLCTAHTGMRNRAAEVRHGRL</sequence>
<reference evidence="2 3" key="1">
    <citation type="submission" date="2020-04" db="EMBL/GenBank/DDBJ databases">
        <title>MicrobeNet Type strains.</title>
        <authorList>
            <person name="Nicholson A.C."/>
        </authorList>
    </citation>
    <scope>NUCLEOTIDE SEQUENCE [LARGE SCALE GENOMIC DNA]</scope>
    <source>
        <strain evidence="2 3">JCM 3332</strain>
    </source>
</reference>
<dbReference type="Proteomes" id="UP000570678">
    <property type="component" value="Unassembled WGS sequence"/>
</dbReference>